<proteinExistence type="predicted"/>
<organism evidence="3 4">
    <name type="scientific">Rhizosaccharibacter radicis</name>
    <dbReference type="NCBI Taxonomy" id="2782605"/>
    <lineage>
        <taxon>Bacteria</taxon>
        <taxon>Pseudomonadati</taxon>
        <taxon>Pseudomonadota</taxon>
        <taxon>Alphaproteobacteria</taxon>
        <taxon>Acetobacterales</taxon>
        <taxon>Acetobacteraceae</taxon>
        <taxon>Rhizosaccharibacter</taxon>
    </lineage>
</organism>
<evidence type="ECO:0000313" key="3">
    <source>
        <dbReference type="EMBL" id="MCQ8240622.1"/>
    </source>
</evidence>
<evidence type="ECO:0000259" key="2">
    <source>
        <dbReference type="PROSITE" id="PS51123"/>
    </source>
</evidence>
<dbReference type="PROSITE" id="PS51123">
    <property type="entry name" value="OMPA_2"/>
    <property type="match status" value="1"/>
</dbReference>
<dbReference type="SUPFAM" id="SSF103088">
    <property type="entry name" value="OmpA-like"/>
    <property type="match status" value="1"/>
</dbReference>
<keyword evidence="4" id="KW-1185">Reference proteome</keyword>
<feature type="domain" description="OmpA-like" evidence="2">
    <location>
        <begin position="20"/>
        <end position="130"/>
    </location>
</feature>
<name>A0ABT1VWA1_9PROT</name>
<dbReference type="Pfam" id="PF00691">
    <property type="entry name" value="OmpA"/>
    <property type="match status" value="1"/>
</dbReference>
<dbReference type="Gene3D" id="3.30.1330.60">
    <property type="entry name" value="OmpA-like domain"/>
    <property type="match status" value="1"/>
</dbReference>
<dbReference type="InterPro" id="IPR036737">
    <property type="entry name" value="OmpA-like_sf"/>
</dbReference>
<dbReference type="InterPro" id="IPR006665">
    <property type="entry name" value="OmpA-like"/>
</dbReference>
<comment type="caution">
    <text evidence="3">The sequence shown here is derived from an EMBL/GenBank/DDBJ whole genome shotgun (WGS) entry which is preliminary data.</text>
</comment>
<dbReference type="PROSITE" id="PS51257">
    <property type="entry name" value="PROKAR_LIPOPROTEIN"/>
    <property type="match status" value="1"/>
</dbReference>
<keyword evidence="1" id="KW-0472">Membrane</keyword>
<evidence type="ECO:0000313" key="4">
    <source>
        <dbReference type="Proteomes" id="UP001524547"/>
    </source>
</evidence>
<dbReference type="RefSeq" id="WP_422919369.1">
    <property type="nucleotide sequence ID" value="NZ_JAMZEJ010000004.1"/>
</dbReference>
<accession>A0ABT1VWA1</accession>
<protein>
    <submittedName>
        <fullName evidence="3">OmpA family protein</fullName>
    </submittedName>
</protein>
<sequence>MRRLPLLLGFCLLSGCATPSGDDETGRKYLVFFTKGSTVIEPTAAKLISKVAEIAKRHPERVAVVAGYAAAHGNLDADADLAAERARRVDAALQADGVPGTQIRDVARAPSNENPAVAARRVEIGFASAP</sequence>
<gene>
    <name evidence="3" type="ORF">NFI88_07165</name>
</gene>
<dbReference type="Proteomes" id="UP001524547">
    <property type="component" value="Unassembled WGS sequence"/>
</dbReference>
<reference evidence="3 4" key="1">
    <citation type="submission" date="2022-06" db="EMBL/GenBank/DDBJ databases">
        <title>Rhizosaccharibacter gen. nov. sp. nov. KSS12, endophytic bacteria isolated from sugarcane.</title>
        <authorList>
            <person name="Pitiwittayakul N."/>
        </authorList>
    </citation>
    <scope>NUCLEOTIDE SEQUENCE [LARGE SCALE GENOMIC DNA]</scope>
    <source>
        <strain evidence="3 4">KSS12</strain>
    </source>
</reference>
<evidence type="ECO:0000256" key="1">
    <source>
        <dbReference type="PROSITE-ProRule" id="PRU00473"/>
    </source>
</evidence>
<dbReference type="EMBL" id="JAMZEJ010000004">
    <property type="protein sequence ID" value="MCQ8240622.1"/>
    <property type="molecule type" value="Genomic_DNA"/>
</dbReference>